<protein>
    <submittedName>
        <fullName evidence="6">Unannotated protein</fullName>
    </submittedName>
</protein>
<dbReference type="PANTHER" id="PTHR30135">
    <property type="entry name" value="UNCHARACTERIZED PROTEIN YVCK-RELATED"/>
    <property type="match status" value="1"/>
</dbReference>
<dbReference type="InterPro" id="IPR002882">
    <property type="entry name" value="CofD"/>
</dbReference>
<dbReference type="GO" id="GO:0043743">
    <property type="term" value="F:LPPG:FO 2-phospho-L-lactate transferase activity"/>
    <property type="evidence" value="ECO:0007669"/>
    <property type="project" value="InterPro"/>
</dbReference>
<reference evidence="6" key="1">
    <citation type="submission" date="2020-05" db="EMBL/GenBank/DDBJ databases">
        <authorList>
            <person name="Chiriac C."/>
            <person name="Salcher M."/>
            <person name="Ghai R."/>
            <person name="Kavagutti S V."/>
        </authorList>
    </citation>
    <scope>NUCLEOTIDE SEQUENCE</scope>
</reference>
<dbReference type="CDD" id="cd07187">
    <property type="entry name" value="YvcK_like"/>
    <property type="match status" value="1"/>
</dbReference>
<dbReference type="PANTHER" id="PTHR30135:SF3">
    <property type="entry name" value="GLUCONEOGENESIS FACTOR-RELATED"/>
    <property type="match status" value="1"/>
</dbReference>
<dbReference type="EMBL" id="CAEZWT010000030">
    <property type="protein sequence ID" value="CAB4669073.1"/>
    <property type="molecule type" value="Genomic_DNA"/>
</dbReference>
<proteinExistence type="inferred from homology"/>
<gene>
    <name evidence="2" type="ORF">UFOPK2289_01015</name>
    <name evidence="3" type="ORF">UFOPK2822_00792</name>
    <name evidence="4" type="ORF">UFOPK3346_00544</name>
    <name evidence="5" type="ORF">UFOPK3670_01225</name>
    <name evidence="6" type="ORF">UFOPK4308_00220</name>
</gene>
<evidence type="ECO:0000313" key="4">
    <source>
        <dbReference type="EMBL" id="CAB4862317.1"/>
    </source>
</evidence>
<dbReference type="Gene3D" id="3.40.50.10680">
    <property type="entry name" value="CofD-like domains"/>
    <property type="match status" value="1"/>
</dbReference>
<keyword evidence="1" id="KW-0963">Cytoplasm</keyword>
<dbReference type="SUPFAM" id="SSF142338">
    <property type="entry name" value="CofD-like"/>
    <property type="match status" value="1"/>
</dbReference>
<dbReference type="EMBL" id="CAFBQL010000001">
    <property type="protein sequence ID" value="CAB5053019.1"/>
    <property type="molecule type" value="Genomic_DNA"/>
</dbReference>
<evidence type="ECO:0000313" key="3">
    <source>
        <dbReference type="EMBL" id="CAB4750711.1"/>
    </source>
</evidence>
<dbReference type="NCBIfam" id="TIGR01826">
    <property type="entry name" value="CofD_related"/>
    <property type="match status" value="1"/>
</dbReference>
<evidence type="ECO:0000256" key="1">
    <source>
        <dbReference type="ARBA" id="ARBA00022490"/>
    </source>
</evidence>
<dbReference type="HAMAP" id="MF_00973">
    <property type="entry name" value="Gluconeogen_factor"/>
    <property type="match status" value="1"/>
</dbReference>
<dbReference type="AlphaFoldDB" id="A0A6J7TGH4"/>
<dbReference type="InterPro" id="IPR038136">
    <property type="entry name" value="CofD-like_dom_sf"/>
</dbReference>
<organism evidence="6">
    <name type="scientific">freshwater metagenome</name>
    <dbReference type="NCBI Taxonomy" id="449393"/>
    <lineage>
        <taxon>unclassified sequences</taxon>
        <taxon>metagenomes</taxon>
        <taxon>ecological metagenomes</taxon>
    </lineage>
</organism>
<sequence length="315" mass="33657">MQPKVVALGGGHGLAATLSALRPLTSSITAIVTVADNGGSSGRLRQEFDILPPGDLRMALAALCSDDEWGRSWAQILQYRFSGDGYLSGHPIGNLLLASLWDRDGDFVTGLDRVGSLLRVIGRVLPMSTTPLDIEGTFITSVGRVVVRGQKEVATAKGKLESLRILPEDAPARPETLEALADADWITMGPGSWLSSVLPHLLLPAQRQGLVESSAGKIVLLNLDAHPSQGGDEYAGYAAEEHLELMQLYAPSLRVKFLVADPSIVRNRSALERKAADLGARLIIADVRQAPGSVHHDEKKLTSVLSHIMSDSLIG</sequence>
<name>A0A6J7TGH4_9ZZZZ</name>
<dbReference type="Pfam" id="PF01933">
    <property type="entry name" value="CofD"/>
    <property type="match status" value="1"/>
</dbReference>
<evidence type="ECO:0000313" key="2">
    <source>
        <dbReference type="EMBL" id="CAB4669073.1"/>
    </source>
</evidence>
<dbReference type="InterPro" id="IPR010119">
    <property type="entry name" value="Gluconeogen_factor"/>
</dbReference>
<accession>A0A6J7TGH4</accession>
<dbReference type="EMBL" id="CAFBLE010000003">
    <property type="protein sequence ID" value="CAB4862317.1"/>
    <property type="molecule type" value="Genomic_DNA"/>
</dbReference>
<evidence type="ECO:0000313" key="6">
    <source>
        <dbReference type="EMBL" id="CAB5053019.1"/>
    </source>
</evidence>
<dbReference type="EMBL" id="CAEZZC010000009">
    <property type="protein sequence ID" value="CAB4750711.1"/>
    <property type="molecule type" value="Genomic_DNA"/>
</dbReference>
<evidence type="ECO:0000313" key="5">
    <source>
        <dbReference type="EMBL" id="CAB4930014.1"/>
    </source>
</evidence>
<dbReference type="EMBL" id="CAFBMV010000010">
    <property type="protein sequence ID" value="CAB4930014.1"/>
    <property type="molecule type" value="Genomic_DNA"/>
</dbReference>